<evidence type="ECO:0000259" key="6">
    <source>
        <dbReference type="PROSITE" id="PS50801"/>
    </source>
</evidence>
<proteinExistence type="predicted"/>
<evidence type="ECO:0000256" key="4">
    <source>
        <dbReference type="ARBA" id="ARBA00023136"/>
    </source>
</evidence>
<reference evidence="7 8" key="1">
    <citation type="journal article" date="2018" name="BMC Genomics">
        <title>Comparative genome analyses reveal sequence features reflecting distinct modes of host-adaptation between dicot and monocot powdery mildew.</title>
        <authorList>
            <person name="Wu Y."/>
            <person name="Ma X."/>
            <person name="Pan Z."/>
            <person name="Kale S.D."/>
            <person name="Song Y."/>
            <person name="King H."/>
            <person name="Zhang Q."/>
            <person name="Presley C."/>
            <person name="Deng X."/>
            <person name="Wei C.I."/>
            <person name="Xiao S."/>
        </authorList>
    </citation>
    <scope>NUCLEOTIDE SEQUENCE [LARGE SCALE GENOMIC DNA]</scope>
    <source>
        <strain evidence="7">UMSG3</strain>
    </source>
</reference>
<evidence type="ECO:0000256" key="2">
    <source>
        <dbReference type="ARBA" id="ARBA00022692"/>
    </source>
</evidence>
<dbReference type="InterPro" id="IPR002645">
    <property type="entry name" value="STAS_dom"/>
</dbReference>
<feature type="transmembrane region" description="Helical" evidence="5">
    <location>
        <begin position="463"/>
        <end position="480"/>
    </location>
</feature>
<dbReference type="PANTHER" id="PTHR11814">
    <property type="entry name" value="SULFATE TRANSPORTER"/>
    <property type="match status" value="1"/>
</dbReference>
<organism evidence="7 8">
    <name type="scientific">Golovinomyces cichoracearum</name>
    <dbReference type="NCBI Taxonomy" id="62708"/>
    <lineage>
        <taxon>Eukaryota</taxon>
        <taxon>Fungi</taxon>
        <taxon>Dikarya</taxon>
        <taxon>Ascomycota</taxon>
        <taxon>Pezizomycotina</taxon>
        <taxon>Leotiomycetes</taxon>
        <taxon>Erysiphales</taxon>
        <taxon>Erysiphaceae</taxon>
        <taxon>Golovinomyces</taxon>
    </lineage>
</organism>
<comment type="caution">
    <text evidence="7">The sequence shown here is derived from an EMBL/GenBank/DDBJ whole genome shotgun (WGS) entry which is preliminary data.</text>
</comment>
<name>A0A420HFC8_9PEZI</name>
<evidence type="ECO:0000313" key="7">
    <source>
        <dbReference type="EMBL" id="RKF56118.1"/>
    </source>
</evidence>
<dbReference type="InterPro" id="IPR011547">
    <property type="entry name" value="SLC26A/SulP_dom"/>
</dbReference>
<comment type="subcellular location">
    <subcellularLocation>
        <location evidence="1">Membrane</location>
        <topology evidence="1">Multi-pass membrane protein</topology>
    </subcellularLocation>
</comment>
<dbReference type="PROSITE" id="PS50801">
    <property type="entry name" value="STAS"/>
    <property type="match status" value="1"/>
</dbReference>
<dbReference type="STRING" id="62708.A0A420HFC8"/>
<feature type="transmembrane region" description="Helical" evidence="5">
    <location>
        <begin position="89"/>
        <end position="109"/>
    </location>
</feature>
<evidence type="ECO:0000256" key="1">
    <source>
        <dbReference type="ARBA" id="ARBA00004141"/>
    </source>
</evidence>
<dbReference type="InterPro" id="IPR036513">
    <property type="entry name" value="STAS_dom_sf"/>
</dbReference>
<dbReference type="NCBIfam" id="TIGR00815">
    <property type="entry name" value="sulP"/>
    <property type="match status" value="1"/>
</dbReference>
<accession>A0A420HFC8</accession>
<sequence>MLERLKKGFVGALDDKKQNEHDVLREFYGAGSIFSDQNVSFYIEDDPSVFDWIRNRVPKPSKLITYTRSLFPFISWISNYNISWFMGDLVAGLTIGAVVVPQGMAYAILAGLPPQYGMYSSFMGVLVYWLFGTSKDISIGPVAVISVLTGKIVLEARETHPDIPGPVIASAVSLVCGIIISFIGLVRCGWIIGFIPLVSTAAFTTGSAINITIGQLPTLLGIRNLAKKPSTFETLIQILKNISRINLDAAIGLSALFLLYFIRSACSYAIKKFPQQQKRIFFISTLRTVFVIFLCTMISWLVNRENPNKPRLNILSKIPGGFTVVNLPVINGSIISIFIKRIPVIVILLLIEHIAIAKTFGRVNNYVINPSQEMVAIGVTNVLGPFIGGFTATGSFSRTAINSKAGARTPLAGVMTAAEVLLAIYALPAVFFYIPFSVLSAVIIHSVLDLITPPSVVYQFWRISPIEVPVFFAGIFVTVFTTLENGIYVTAAASFLILIVRFSKAQGKFLGKFRTHFTSNDSIFNSESDQYFPLTNEICQYNTKASNSSLARDTFPPLDFSDGTNPEIDIQLPQPGVFVYQFSENFSYLNASQYLEHLTSYIFAHTRRTNQKNNGQMSERLWNDSINKEKLSDNDLERPILRAIIFDFSAVNYVDITSVQQLVDVRNQLDIYASPGAVDWHFCNIKNPWTKRGLLAAGFGRPSNPAEVLKRWQPIFGIAKTRNLDNESLIIDNNDHEARLEKSNQQISGNFIQINKEVRPQMAMVRGLNYPFFHADLMGAWLNVNTSSSMRESEAESQEC</sequence>
<gene>
    <name evidence="7" type="ORF">GcM3_197017</name>
</gene>
<keyword evidence="8" id="KW-1185">Reference proteome</keyword>
<feature type="transmembrane region" description="Helical" evidence="5">
    <location>
        <begin position="249"/>
        <end position="268"/>
    </location>
</feature>
<protein>
    <submittedName>
        <fullName evidence="7">Sulfate permease 2</fullName>
    </submittedName>
</protein>
<keyword evidence="4 5" id="KW-0472">Membrane</keyword>
<dbReference type="SUPFAM" id="SSF52091">
    <property type="entry name" value="SpoIIaa-like"/>
    <property type="match status" value="1"/>
</dbReference>
<keyword evidence="2 5" id="KW-0812">Transmembrane</keyword>
<feature type="domain" description="STAS" evidence="6">
    <location>
        <begin position="575"/>
        <end position="669"/>
    </location>
</feature>
<dbReference type="Pfam" id="PF01740">
    <property type="entry name" value="STAS"/>
    <property type="match status" value="1"/>
</dbReference>
<feature type="transmembrane region" description="Helical" evidence="5">
    <location>
        <begin position="486"/>
        <end position="503"/>
    </location>
</feature>
<dbReference type="GO" id="GO:0016020">
    <property type="term" value="C:membrane"/>
    <property type="evidence" value="ECO:0007669"/>
    <property type="project" value="UniProtKB-SubCell"/>
</dbReference>
<evidence type="ECO:0000256" key="3">
    <source>
        <dbReference type="ARBA" id="ARBA00022989"/>
    </source>
</evidence>
<dbReference type="Gene3D" id="3.30.750.24">
    <property type="entry name" value="STAS domain"/>
    <property type="match status" value="1"/>
</dbReference>
<keyword evidence="3 5" id="KW-1133">Transmembrane helix</keyword>
<feature type="transmembrane region" description="Helical" evidence="5">
    <location>
        <begin position="166"/>
        <end position="192"/>
    </location>
</feature>
<dbReference type="EMBL" id="MCBQ01019783">
    <property type="protein sequence ID" value="RKF56118.1"/>
    <property type="molecule type" value="Genomic_DNA"/>
</dbReference>
<dbReference type="GO" id="GO:0055085">
    <property type="term" value="P:transmembrane transport"/>
    <property type="evidence" value="ECO:0007669"/>
    <property type="project" value="InterPro"/>
</dbReference>
<dbReference type="Pfam" id="PF00916">
    <property type="entry name" value="Sulfate_transp"/>
    <property type="match status" value="1"/>
</dbReference>
<dbReference type="Proteomes" id="UP000283383">
    <property type="component" value="Unassembled WGS sequence"/>
</dbReference>
<evidence type="ECO:0000256" key="5">
    <source>
        <dbReference type="SAM" id="Phobius"/>
    </source>
</evidence>
<feature type="transmembrane region" description="Helical" evidence="5">
    <location>
        <begin position="280"/>
        <end position="302"/>
    </location>
</feature>
<dbReference type="InterPro" id="IPR001902">
    <property type="entry name" value="SLC26A/SulP_fam"/>
</dbReference>
<evidence type="ECO:0000313" key="8">
    <source>
        <dbReference type="Proteomes" id="UP000283383"/>
    </source>
</evidence>
<feature type="transmembrane region" description="Helical" evidence="5">
    <location>
        <begin position="63"/>
        <end position="83"/>
    </location>
</feature>
<dbReference type="AlphaFoldDB" id="A0A420HFC8"/>